<dbReference type="Proteomes" id="UP000276133">
    <property type="component" value="Unassembled WGS sequence"/>
</dbReference>
<protein>
    <submittedName>
        <fullName evidence="1">Uncharacterized protein</fullName>
    </submittedName>
</protein>
<proteinExistence type="predicted"/>
<comment type="caution">
    <text evidence="1">The sequence shown here is derived from an EMBL/GenBank/DDBJ whole genome shotgun (WGS) entry which is preliminary data.</text>
</comment>
<evidence type="ECO:0000313" key="2">
    <source>
        <dbReference type="Proteomes" id="UP000276133"/>
    </source>
</evidence>
<reference evidence="1 2" key="1">
    <citation type="journal article" date="2018" name="Sci. Rep.">
        <title>Genomic signatures of local adaptation to the degree of environmental predictability in rotifers.</title>
        <authorList>
            <person name="Franch-Gras L."/>
            <person name="Hahn C."/>
            <person name="Garcia-Roger E.M."/>
            <person name="Carmona M.J."/>
            <person name="Serra M."/>
            <person name="Gomez A."/>
        </authorList>
    </citation>
    <scope>NUCLEOTIDE SEQUENCE [LARGE SCALE GENOMIC DNA]</scope>
    <source>
        <strain evidence="1">HYR1</strain>
    </source>
</reference>
<dbReference type="EMBL" id="REGN01001032">
    <property type="protein sequence ID" value="RNA37548.1"/>
    <property type="molecule type" value="Genomic_DNA"/>
</dbReference>
<dbReference type="AlphaFoldDB" id="A0A3M7SPW4"/>
<gene>
    <name evidence="1" type="ORF">BpHYR1_012943</name>
</gene>
<sequence length="68" mass="7879">MAMTNKFNFSITITAVSDENIKSPKENGFSDFILLNDRFQIISIRNHYNRIINLASDLLRSEAKFIQI</sequence>
<name>A0A3M7SPW4_BRAPC</name>
<organism evidence="1 2">
    <name type="scientific">Brachionus plicatilis</name>
    <name type="common">Marine rotifer</name>
    <name type="synonym">Brachionus muelleri</name>
    <dbReference type="NCBI Taxonomy" id="10195"/>
    <lineage>
        <taxon>Eukaryota</taxon>
        <taxon>Metazoa</taxon>
        <taxon>Spiralia</taxon>
        <taxon>Gnathifera</taxon>
        <taxon>Rotifera</taxon>
        <taxon>Eurotatoria</taxon>
        <taxon>Monogononta</taxon>
        <taxon>Pseudotrocha</taxon>
        <taxon>Ploima</taxon>
        <taxon>Brachionidae</taxon>
        <taxon>Brachionus</taxon>
    </lineage>
</organism>
<accession>A0A3M7SPW4</accession>
<evidence type="ECO:0000313" key="1">
    <source>
        <dbReference type="EMBL" id="RNA37548.1"/>
    </source>
</evidence>
<keyword evidence="2" id="KW-1185">Reference proteome</keyword>